<evidence type="ECO:0000313" key="3">
    <source>
        <dbReference type="EMBL" id="WDF70468.1"/>
    </source>
</evidence>
<dbReference type="SUPFAM" id="SSF48208">
    <property type="entry name" value="Six-hairpin glycosidases"/>
    <property type="match status" value="1"/>
</dbReference>
<dbReference type="InterPro" id="IPR001296">
    <property type="entry name" value="Glyco_trans_1"/>
</dbReference>
<feature type="domain" description="Glycosyltransferase subfamily 4-like N-terminal" evidence="2">
    <location>
        <begin position="97"/>
        <end position="170"/>
    </location>
</feature>
<evidence type="ECO:0000259" key="2">
    <source>
        <dbReference type="Pfam" id="PF13439"/>
    </source>
</evidence>
<gene>
    <name evidence="3" type="ORF">PQ465_08855</name>
</gene>
<dbReference type="InterPro" id="IPR028098">
    <property type="entry name" value="Glyco_trans_4-like_N"/>
</dbReference>
<evidence type="ECO:0000313" key="4">
    <source>
        <dbReference type="Proteomes" id="UP001221558"/>
    </source>
</evidence>
<protein>
    <submittedName>
        <fullName evidence="3">Glycosyltransferase family 4 protein</fullName>
    </submittedName>
</protein>
<name>A0ABY7WPW9_9SPHI</name>
<dbReference type="SUPFAM" id="SSF53756">
    <property type="entry name" value="UDP-Glycosyltransferase/glycogen phosphorylase"/>
    <property type="match status" value="1"/>
</dbReference>
<sequence length="752" mass="85031">MKIAYISTYTPRLCGIATFTKDLLAAMEYNDNQQVLEQHVFAVSDSVNVYDYPMEVVFEIAQQRHADYVGAAKIMNSGGYDLCVLEHEYGIYGGNSGVYILSLLHKLTIPVVVNLHTVLDNPSADEREILKSIAAKADKLVVMSAYAVDILQEVYHIPLAKIVVIPHGVPHFPNDQQTAKALLGLADKKILLTFGFLGHSKGIDLVLRALPSVLAAAPDLVYLIVGKTHPSIVQQEGEVYRQQLENLVDELGIAAQVQFVDQFVDEEGLTNYLSACDAYITPYRNEAQMTSGTLAYAVGAGAAVVSTPYWHAKELLKDGRGLFVDFEDTKSIAATLQRLFTDAAYLKEVRQRVAHEKHRLSWKKLASNYRETFMQVRQDYLFSDDSLAAERYTMPPMDMQHIRRLTNQVGIVQHATYATPNHHHGYCLDDNARALILALMLGKEQWTTELDELVSVYISYIYYAQREDGLFKNFMSFDNRFLEEIGSEDAFGRAIWALGYLVASRSKESYKQIGKEMFMRAVPHFKTFRSLRAVAYVVLGLTHYLEEQPQNKELRAELQTLVSFMMAEYRSNSDTNWHWFEKIVSYDNAILPLAMFRAHRFLQDESLAEVALATAGFLDRILFRDGNLSLIGNEGWYQEAGIFAQFGQQPIEVYSTMLLYEAWYSFTDNAHYLDRIKTTYEWFLGNNDLHLSLYDAESGGCCDGLEAYGVNRNQGAESSITFWLASAHMQRALAAYPALQSSFNKSLRLTVA</sequence>
<reference evidence="3 4" key="1">
    <citation type="submission" date="2023-02" db="EMBL/GenBank/DDBJ databases">
        <title>Genome sequence of Sphingobacterium sp. KACC 22765.</title>
        <authorList>
            <person name="Kim S."/>
            <person name="Heo J."/>
            <person name="Kwon S.-W."/>
        </authorList>
    </citation>
    <scope>NUCLEOTIDE SEQUENCE [LARGE SCALE GENOMIC DNA]</scope>
    <source>
        <strain evidence="3 4">KACC 22765</strain>
    </source>
</reference>
<dbReference type="CDD" id="cd03822">
    <property type="entry name" value="GT4_mannosyltransferase-like"/>
    <property type="match status" value="1"/>
</dbReference>
<dbReference type="RefSeq" id="WP_274269174.1">
    <property type="nucleotide sequence ID" value="NZ_CP117880.1"/>
</dbReference>
<dbReference type="PANTHER" id="PTHR12526">
    <property type="entry name" value="GLYCOSYLTRANSFERASE"/>
    <property type="match status" value="1"/>
</dbReference>
<evidence type="ECO:0000259" key="1">
    <source>
        <dbReference type="Pfam" id="PF00534"/>
    </source>
</evidence>
<dbReference type="Proteomes" id="UP001221558">
    <property type="component" value="Chromosome"/>
</dbReference>
<organism evidence="3 4">
    <name type="scientific">Sphingobacterium oryzagri</name>
    <dbReference type="NCBI Taxonomy" id="3025669"/>
    <lineage>
        <taxon>Bacteria</taxon>
        <taxon>Pseudomonadati</taxon>
        <taxon>Bacteroidota</taxon>
        <taxon>Sphingobacteriia</taxon>
        <taxon>Sphingobacteriales</taxon>
        <taxon>Sphingobacteriaceae</taxon>
        <taxon>Sphingobacterium</taxon>
    </lineage>
</organism>
<keyword evidence="4" id="KW-1185">Reference proteome</keyword>
<feature type="domain" description="Glycosyl transferase family 1" evidence="1">
    <location>
        <begin position="186"/>
        <end position="350"/>
    </location>
</feature>
<proteinExistence type="predicted"/>
<dbReference type="PANTHER" id="PTHR12526:SF572">
    <property type="entry name" value="BLL5144 PROTEIN"/>
    <property type="match status" value="1"/>
</dbReference>
<dbReference type="Pfam" id="PF00534">
    <property type="entry name" value="Glycos_transf_1"/>
    <property type="match status" value="1"/>
</dbReference>
<dbReference type="InterPro" id="IPR008928">
    <property type="entry name" value="6-hairpin_glycosidase_sf"/>
</dbReference>
<dbReference type="Pfam" id="PF13439">
    <property type="entry name" value="Glyco_transf_4"/>
    <property type="match status" value="1"/>
</dbReference>
<dbReference type="Gene3D" id="3.40.50.2000">
    <property type="entry name" value="Glycogen Phosphorylase B"/>
    <property type="match status" value="2"/>
</dbReference>
<accession>A0ABY7WPW9</accession>
<dbReference type="EMBL" id="CP117880">
    <property type="protein sequence ID" value="WDF70468.1"/>
    <property type="molecule type" value="Genomic_DNA"/>
</dbReference>